<sequence length="62" mass="6314">LALCIGTSAQVVSTSVVNILLGACGRDPPAVSARGSNSSRRHHCTSTVKGMISRGSILTMST</sequence>
<reference evidence="1" key="4">
    <citation type="submission" date="2019-03" db="UniProtKB">
        <authorList>
            <consortium name="EnsemblPlants"/>
        </authorList>
    </citation>
    <scope>IDENTIFICATION</scope>
</reference>
<dbReference type="Gramene" id="AET6Gv20069300.2">
    <property type="protein sequence ID" value="AET6Gv20069300.2"/>
    <property type="gene ID" value="AET6Gv20069300"/>
</dbReference>
<proteinExistence type="predicted"/>
<organism evidence="1 2">
    <name type="scientific">Aegilops tauschii subsp. strangulata</name>
    <name type="common">Goatgrass</name>
    <dbReference type="NCBI Taxonomy" id="200361"/>
    <lineage>
        <taxon>Eukaryota</taxon>
        <taxon>Viridiplantae</taxon>
        <taxon>Streptophyta</taxon>
        <taxon>Embryophyta</taxon>
        <taxon>Tracheophyta</taxon>
        <taxon>Spermatophyta</taxon>
        <taxon>Magnoliopsida</taxon>
        <taxon>Liliopsida</taxon>
        <taxon>Poales</taxon>
        <taxon>Poaceae</taxon>
        <taxon>BOP clade</taxon>
        <taxon>Pooideae</taxon>
        <taxon>Triticodae</taxon>
        <taxon>Triticeae</taxon>
        <taxon>Triticinae</taxon>
        <taxon>Aegilops</taxon>
    </lineage>
</organism>
<dbReference type="Proteomes" id="UP000015105">
    <property type="component" value="Chromosome 6D"/>
</dbReference>
<protein>
    <submittedName>
        <fullName evidence="1">Uncharacterized protein</fullName>
    </submittedName>
</protein>
<keyword evidence="2" id="KW-1185">Reference proteome</keyword>
<evidence type="ECO:0000313" key="1">
    <source>
        <dbReference type="EnsemblPlants" id="AET6Gv20069300.2"/>
    </source>
</evidence>
<name>A0A453MTM4_AEGTS</name>
<reference evidence="2" key="2">
    <citation type="journal article" date="2017" name="Nat. Plants">
        <title>The Aegilops tauschii genome reveals multiple impacts of transposons.</title>
        <authorList>
            <person name="Zhao G."/>
            <person name="Zou C."/>
            <person name="Li K."/>
            <person name="Wang K."/>
            <person name="Li T."/>
            <person name="Gao L."/>
            <person name="Zhang X."/>
            <person name="Wang H."/>
            <person name="Yang Z."/>
            <person name="Liu X."/>
            <person name="Jiang W."/>
            <person name="Mao L."/>
            <person name="Kong X."/>
            <person name="Jiao Y."/>
            <person name="Jia J."/>
        </authorList>
    </citation>
    <scope>NUCLEOTIDE SEQUENCE [LARGE SCALE GENOMIC DNA]</scope>
    <source>
        <strain evidence="2">cv. AL8/78</strain>
    </source>
</reference>
<reference evidence="1" key="5">
    <citation type="journal article" date="2021" name="G3 (Bethesda)">
        <title>Aegilops tauschii genome assembly Aet v5.0 features greater sequence contiguity and improved annotation.</title>
        <authorList>
            <person name="Wang L."/>
            <person name="Zhu T."/>
            <person name="Rodriguez J.C."/>
            <person name="Deal K.R."/>
            <person name="Dubcovsky J."/>
            <person name="McGuire P.E."/>
            <person name="Lux T."/>
            <person name="Spannagl M."/>
            <person name="Mayer K.F.X."/>
            <person name="Baldrich P."/>
            <person name="Meyers B.C."/>
            <person name="Huo N."/>
            <person name="Gu Y.Q."/>
            <person name="Zhou H."/>
            <person name="Devos K.M."/>
            <person name="Bennetzen J.L."/>
            <person name="Unver T."/>
            <person name="Budak H."/>
            <person name="Gulick P.J."/>
            <person name="Galiba G."/>
            <person name="Kalapos B."/>
            <person name="Nelson D.R."/>
            <person name="Li P."/>
            <person name="You F.M."/>
            <person name="Luo M.C."/>
            <person name="Dvorak J."/>
        </authorList>
    </citation>
    <scope>NUCLEOTIDE SEQUENCE [LARGE SCALE GENOMIC DNA]</scope>
    <source>
        <strain evidence="1">cv. AL8/78</strain>
    </source>
</reference>
<reference evidence="2" key="1">
    <citation type="journal article" date="2014" name="Science">
        <title>Ancient hybridizations among the ancestral genomes of bread wheat.</title>
        <authorList>
            <consortium name="International Wheat Genome Sequencing Consortium,"/>
            <person name="Marcussen T."/>
            <person name="Sandve S.R."/>
            <person name="Heier L."/>
            <person name="Spannagl M."/>
            <person name="Pfeifer M."/>
            <person name="Jakobsen K.S."/>
            <person name="Wulff B.B."/>
            <person name="Steuernagel B."/>
            <person name="Mayer K.F."/>
            <person name="Olsen O.A."/>
        </authorList>
    </citation>
    <scope>NUCLEOTIDE SEQUENCE [LARGE SCALE GENOMIC DNA]</scope>
    <source>
        <strain evidence="2">cv. AL8/78</strain>
    </source>
</reference>
<reference evidence="1" key="3">
    <citation type="journal article" date="2017" name="Nature">
        <title>Genome sequence of the progenitor of the wheat D genome Aegilops tauschii.</title>
        <authorList>
            <person name="Luo M.C."/>
            <person name="Gu Y.Q."/>
            <person name="Puiu D."/>
            <person name="Wang H."/>
            <person name="Twardziok S.O."/>
            <person name="Deal K.R."/>
            <person name="Huo N."/>
            <person name="Zhu T."/>
            <person name="Wang L."/>
            <person name="Wang Y."/>
            <person name="McGuire P.E."/>
            <person name="Liu S."/>
            <person name="Long H."/>
            <person name="Ramasamy R.K."/>
            <person name="Rodriguez J.C."/>
            <person name="Van S.L."/>
            <person name="Yuan L."/>
            <person name="Wang Z."/>
            <person name="Xia Z."/>
            <person name="Xiao L."/>
            <person name="Anderson O.D."/>
            <person name="Ouyang S."/>
            <person name="Liang Y."/>
            <person name="Zimin A.V."/>
            <person name="Pertea G."/>
            <person name="Qi P."/>
            <person name="Bennetzen J.L."/>
            <person name="Dai X."/>
            <person name="Dawson M.W."/>
            <person name="Muller H.G."/>
            <person name="Kugler K."/>
            <person name="Rivarola-Duarte L."/>
            <person name="Spannagl M."/>
            <person name="Mayer K.F.X."/>
            <person name="Lu F.H."/>
            <person name="Bevan M.W."/>
            <person name="Leroy P."/>
            <person name="Li P."/>
            <person name="You F.M."/>
            <person name="Sun Q."/>
            <person name="Liu Z."/>
            <person name="Lyons E."/>
            <person name="Wicker T."/>
            <person name="Salzberg S.L."/>
            <person name="Devos K.M."/>
            <person name="Dvorak J."/>
        </authorList>
    </citation>
    <scope>NUCLEOTIDE SEQUENCE [LARGE SCALE GENOMIC DNA]</scope>
    <source>
        <strain evidence="1">cv. AL8/78</strain>
    </source>
</reference>
<accession>A0A453MTM4</accession>
<evidence type="ECO:0000313" key="2">
    <source>
        <dbReference type="Proteomes" id="UP000015105"/>
    </source>
</evidence>
<dbReference type="AlphaFoldDB" id="A0A453MTM4"/>
<dbReference type="EnsemblPlants" id="AET6Gv20069300.2">
    <property type="protein sequence ID" value="AET6Gv20069300.2"/>
    <property type="gene ID" value="AET6Gv20069300"/>
</dbReference>